<dbReference type="InterPro" id="IPR003656">
    <property type="entry name" value="Znf_BED"/>
</dbReference>
<evidence type="ECO:0000313" key="5">
    <source>
        <dbReference type="EMBL" id="KAF3501215.1"/>
    </source>
</evidence>
<protein>
    <recommendedName>
        <fullName evidence="4">BED-type domain-containing protein</fullName>
    </recommendedName>
</protein>
<keyword evidence="2" id="KW-0863">Zinc-finger</keyword>
<dbReference type="GO" id="GO:0003677">
    <property type="term" value="F:DNA binding"/>
    <property type="evidence" value="ECO:0007669"/>
    <property type="project" value="InterPro"/>
</dbReference>
<accession>A0A8S9NC32</accession>
<dbReference type="GO" id="GO:0008270">
    <property type="term" value="F:zinc ion binding"/>
    <property type="evidence" value="ECO:0007669"/>
    <property type="project" value="UniProtKB-KW"/>
</dbReference>
<evidence type="ECO:0000259" key="4">
    <source>
        <dbReference type="Pfam" id="PF02892"/>
    </source>
</evidence>
<dbReference type="PANTHER" id="PTHR46951:SF2">
    <property type="entry name" value="BED-TYPE DOMAIN-CONTAINING PROTEIN"/>
    <property type="match status" value="1"/>
</dbReference>
<reference evidence="5" key="1">
    <citation type="submission" date="2019-12" db="EMBL/GenBank/DDBJ databases">
        <title>Genome sequencing and annotation of Brassica cretica.</title>
        <authorList>
            <person name="Studholme D.J."/>
            <person name="Sarris P."/>
        </authorList>
    </citation>
    <scope>NUCLEOTIDE SEQUENCE</scope>
    <source>
        <strain evidence="5">PFS-109/04</strain>
        <tissue evidence="5">Leaf</tissue>
    </source>
</reference>
<evidence type="ECO:0000256" key="3">
    <source>
        <dbReference type="ARBA" id="ARBA00022833"/>
    </source>
</evidence>
<gene>
    <name evidence="5" type="ORF">F2Q69_00044827</name>
</gene>
<organism evidence="5 6">
    <name type="scientific">Brassica cretica</name>
    <name type="common">Mustard</name>
    <dbReference type="NCBI Taxonomy" id="69181"/>
    <lineage>
        <taxon>Eukaryota</taxon>
        <taxon>Viridiplantae</taxon>
        <taxon>Streptophyta</taxon>
        <taxon>Embryophyta</taxon>
        <taxon>Tracheophyta</taxon>
        <taxon>Spermatophyta</taxon>
        <taxon>Magnoliopsida</taxon>
        <taxon>eudicotyledons</taxon>
        <taxon>Gunneridae</taxon>
        <taxon>Pentapetalae</taxon>
        <taxon>rosids</taxon>
        <taxon>malvids</taxon>
        <taxon>Brassicales</taxon>
        <taxon>Brassicaceae</taxon>
        <taxon>Brassiceae</taxon>
        <taxon>Brassica</taxon>
    </lineage>
</organism>
<proteinExistence type="predicted"/>
<dbReference type="AlphaFoldDB" id="A0A8S9NC32"/>
<evidence type="ECO:0000256" key="2">
    <source>
        <dbReference type="ARBA" id="ARBA00022771"/>
    </source>
</evidence>
<dbReference type="Pfam" id="PF02892">
    <property type="entry name" value="zf-BED"/>
    <property type="match status" value="1"/>
</dbReference>
<name>A0A8S9NC32_BRACR</name>
<keyword evidence="3" id="KW-0862">Zinc</keyword>
<evidence type="ECO:0000313" key="6">
    <source>
        <dbReference type="Proteomes" id="UP000712600"/>
    </source>
</evidence>
<feature type="domain" description="BED-type" evidence="4">
    <location>
        <begin position="71"/>
        <end position="100"/>
    </location>
</feature>
<dbReference type="EMBL" id="QGKX02001621">
    <property type="protein sequence ID" value="KAF3501215.1"/>
    <property type="molecule type" value="Genomic_DNA"/>
</dbReference>
<evidence type="ECO:0000256" key="1">
    <source>
        <dbReference type="ARBA" id="ARBA00022723"/>
    </source>
</evidence>
<dbReference type="PANTHER" id="PTHR46951">
    <property type="entry name" value="BED-TYPE DOMAIN-CONTAINING PROTEIN"/>
    <property type="match status" value="1"/>
</dbReference>
<keyword evidence="1" id="KW-0479">Metal-binding</keyword>
<sequence length="141" mass="16027">MYLLGEGGFRKARAMGAPRPEGEHIQGECKARHEDYILERTAVAFVGVNNTRATRREVDPGRKYGIMLNNNSNSWKCIFCKKDFNAGISRLKQHLRGDHRNAKACNLCPPHVREELIKHKQMKEDEIAARNLALQEEEGLG</sequence>
<dbReference type="Proteomes" id="UP000712600">
    <property type="component" value="Unassembled WGS sequence"/>
</dbReference>
<comment type="caution">
    <text evidence="5">The sequence shown here is derived from an EMBL/GenBank/DDBJ whole genome shotgun (WGS) entry which is preliminary data.</text>
</comment>